<evidence type="ECO:0000313" key="6">
    <source>
        <dbReference type="Proteomes" id="UP000360750"/>
    </source>
</evidence>
<dbReference type="InterPro" id="IPR008927">
    <property type="entry name" value="6-PGluconate_DH-like_C_sf"/>
</dbReference>
<dbReference type="InterPro" id="IPR036291">
    <property type="entry name" value="NAD(P)-bd_dom_sf"/>
</dbReference>
<protein>
    <submittedName>
        <fullName evidence="5">Polyol:NADP oxidoreductase</fullName>
        <ecNumber evidence="5">1.1.1.-</ecNumber>
    </submittedName>
</protein>
<dbReference type="AlphaFoldDB" id="A0ABD7V486"/>
<dbReference type="Proteomes" id="UP000360750">
    <property type="component" value="Unassembled WGS sequence"/>
</dbReference>
<dbReference type="GeneID" id="60750653"/>
<dbReference type="InterPro" id="IPR013118">
    <property type="entry name" value="Mannitol_DH_C"/>
</dbReference>
<evidence type="ECO:0000259" key="3">
    <source>
        <dbReference type="Pfam" id="PF01232"/>
    </source>
</evidence>
<keyword evidence="1 5" id="KW-0560">Oxidoreductase</keyword>
<dbReference type="EC" id="1.1.1.-" evidence="5"/>
<feature type="domain" description="Mannitol dehydrogenase C-terminal" evidence="4">
    <location>
        <begin position="293"/>
        <end position="478"/>
    </location>
</feature>
<dbReference type="InterPro" id="IPR013328">
    <property type="entry name" value="6PGD_dom2"/>
</dbReference>
<evidence type="ECO:0000259" key="4">
    <source>
        <dbReference type="Pfam" id="PF08125"/>
    </source>
</evidence>
<dbReference type="InterPro" id="IPR050988">
    <property type="entry name" value="Mannitol_DH/Oxidoreductase"/>
</dbReference>
<sequence>MSSTPTPPLTAATLDMVHDAAVPAYDRDAVTPGIVHFGVGAFHRAHQAMYLDRLLAADPSARGWGICGVGVRPADTAMRDALAPQDGLFTLTLKHPGGAAETSVIGSIVEYLYAPDDPEKVLERLADPAIRIVSLTVTEGGYNFSPATGEFDAANPDIVADLAGTEPPRTVFGLVTEALARRRDRGIGSFTVMSCDNIQGNGHMARSTFLAYARLRDPELAQWIEANTRFPNSMVDRITPATPPELTDEVTARTGVVDAWPVVAEPFTQWVLEDDFAMGRPALETVGVQVVDDVTPYELMKLRLLNAGHQALCYFGYLLGHRYVHDAASDTDLQNLLRRYMTEEGKTTLRQLPGVDVDVYIETLLQRFANPAIGDTIARLCQDSSDRIPKWLVPVIRERLADGRRSELAAAVVASWTRYAEGVDEQGEPIEVVDSRAADLVPRARRSRTDPLAFVADRELFGDLAEQEGFTTPYLATLDALRTKGARATLTELLS</sequence>
<dbReference type="SUPFAM" id="SSF51735">
    <property type="entry name" value="NAD(P)-binding Rossmann-fold domains"/>
    <property type="match status" value="1"/>
</dbReference>
<organism evidence="5 6">
    <name type="scientific">Gordonia paraffinivorans</name>
    <dbReference type="NCBI Taxonomy" id="175628"/>
    <lineage>
        <taxon>Bacteria</taxon>
        <taxon>Bacillati</taxon>
        <taxon>Actinomycetota</taxon>
        <taxon>Actinomycetes</taxon>
        <taxon>Mycobacteriales</taxon>
        <taxon>Gordoniaceae</taxon>
        <taxon>Gordonia</taxon>
    </lineage>
</organism>
<proteinExistence type="predicted"/>
<dbReference type="PRINTS" id="PR00084">
    <property type="entry name" value="MTLDHDRGNASE"/>
</dbReference>
<reference evidence="5 6" key="1">
    <citation type="submission" date="2019-02" db="EMBL/GenBank/DDBJ databases">
        <authorList>
            <consortium name="Pathogen Informatics"/>
        </authorList>
    </citation>
    <scope>NUCLEOTIDE SEQUENCE [LARGE SCALE GENOMIC DNA]</scope>
    <source>
        <strain evidence="5 6">3012STDY6756503</strain>
    </source>
</reference>
<dbReference type="Pfam" id="PF08125">
    <property type="entry name" value="Mannitol_dh_C"/>
    <property type="match status" value="1"/>
</dbReference>
<dbReference type="Pfam" id="PF01232">
    <property type="entry name" value="Mannitol_dh"/>
    <property type="match status" value="1"/>
</dbReference>
<dbReference type="EMBL" id="CAACYD010000007">
    <property type="protein sequence ID" value="VFA89100.1"/>
    <property type="molecule type" value="Genomic_DNA"/>
</dbReference>
<evidence type="ECO:0000313" key="5">
    <source>
        <dbReference type="EMBL" id="VFA89100.1"/>
    </source>
</evidence>
<evidence type="ECO:0000256" key="2">
    <source>
        <dbReference type="ARBA" id="ARBA00048615"/>
    </source>
</evidence>
<dbReference type="PANTHER" id="PTHR43362:SF1">
    <property type="entry name" value="MANNITOL DEHYDROGENASE 2-RELATED"/>
    <property type="match status" value="1"/>
</dbReference>
<dbReference type="GO" id="GO:0008926">
    <property type="term" value="F:mannitol-1-phosphate 5-dehydrogenase activity"/>
    <property type="evidence" value="ECO:0007669"/>
    <property type="project" value="UniProtKB-EC"/>
</dbReference>
<name>A0ABD7V486_9ACTN</name>
<dbReference type="InterPro" id="IPR013131">
    <property type="entry name" value="Mannitol_DH_N"/>
</dbReference>
<evidence type="ECO:0000256" key="1">
    <source>
        <dbReference type="ARBA" id="ARBA00023002"/>
    </source>
</evidence>
<dbReference type="InterPro" id="IPR000669">
    <property type="entry name" value="Mannitol_DH"/>
</dbReference>
<dbReference type="Gene3D" id="1.10.1040.10">
    <property type="entry name" value="N-(1-d-carboxylethyl)-l-norvaline Dehydrogenase, domain 2"/>
    <property type="match status" value="1"/>
</dbReference>
<dbReference type="SUPFAM" id="SSF48179">
    <property type="entry name" value="6-phosphogluconate dehydrogenase C-terminal domain-like"/>
    <property type="match status" value="1"/>
</dbReference>
<dbReference type="RefSeq" id="WP_131734587.1">
    <property type="nucleotide sequence ID" value="NZ_CAACYD010000007.1"/>
</dbReference>
<dbReference type="PANTHER" id="PTHR43362">
    <property type="entry name" value="MANNITOL DEHYDROGENASE DSF1-RELATED"/>
    <property type="match status" value="1"/>
</dbReference>
<accession>A0ABD7V486</accession>
<comment type="caution">
    <text evidence="5">The sequence shown here is derived from an EMBL/GenBank/DDBJ whole genome shotgun (WGS) entry which is preliminary data.</text>
</comment>
<gene>
    <name evidence="5" type="primary">por</name>
    <name evidence="5" type="ORF">NCTC8139_02660</name>
</gene>
<comment type="catalytic activity">
    <reaction evidence="2">
        <text>D-mannitol 1-phosphate + NAD(+) = beta-D-fructose 6-phosphate + NADH + H(+)</text>
        <dbReference type="Rhea" id="RHEA:19661"/>
        <dbReference type="ChEBI" id="CHEBI:15378"/>
        <dbReference type="ChEBI" id="CHEBI:57540"/>
        <dbReference type="ChEBI" id="CHEBI:57634"/>
        <dbReference type="ChEBI" id="CHEBI:57945"/>
        <dbReference type="ChEBI" id="CHEBI:61381"/>
        <dbReference type="EC" id="1.1.1.17"/>
    </reaction>
</comment>
<dbReference type="Gene3D" id="3.40.50.720">
    <property type="entry name" value="NAD(P)-binding Rossmann-like Domain"/>
    <property type="match status" value="1"/>
</dbReference>
<feature type="domain" description="Mannitol dehydrogenase N-terminal" evidence="3">
    <location>
        <begin position="33"/>
        <end position="284"/>
    </location>
</feature>